<keyword evidence="4" id="KW-0805">Transcription regulation</keyword>
<keyword evidence="3" id="KW-0678">Repressor</keyword>
<dbReference type="KEGG" id="stax:MC45_13635"/>
<dbReference type="GO" id="GO:0006276">
    <property type="term" value="P:plasmid maintenance"/>
    <property type="evidence" value="ECO:0007669"/>
    <property type="project" value="InterPro"/>
</dbReference>
<evidence type="ECO:0000313" key="9">
    <source>
        <dbReference type="Proteomes" id="UP000033200"/>
    </source>
</evidence>
<dbReference type="InterPro" id="IPR011067">
    <property type="entry name" value="Plasmid_toxin/cell-grow_inhib"/>
</dbReference>
<dbReference type="RefSeq" id="WP_038664191.1">
    <property type="nucleotide sequence ID" value="NZ_CP009571.1"/>
</dbReference>
<evidence type="ECO:0000256" key="6">
    <source>
        <dbReference type="ARBA" id="ARBA00029628"/>
    </source>
</evidence>
<evidence type="ECO:0000256" key="5">
    <source>
        <dbReference type="ARBA" id="ARBA00023163"/>
    </source>
</evidence>
<evidence type="ECO:0000256" key="7">
    <source>
        <dbReference type="ARBA" id="ARBA00033135"/>
    </source>
</evidence>
<gene>
    <name evidence="8" type="ORF">MC45_13635</name>
</gene>
<evidence type="ECO:0000256" key="4">
    <source>
        <dbReference type="ARBA" id="ARBA00023015"/>
    </source>
</evidence>
<name>A0A097EI44_9SPHN</name>
<dbReference type="GO" id="GO:0008657">
    <property type="term" value="F:DNA topoisomerase type II (double strand cut, ATP-hydrolyzing) inhibitor activity"/>
    <property type="evidence" value="ECO:0007669"/>
    <property type="project" value="InterPro"/>
</dbReference>
<dbReference type="STRING" id="1549858.MC45_13635"/>
<sequence length="98" mass="10952">MAQFDVYRTPDGQLILDCQADSLGFLGSRLVVPLMRLEEAPPRRARLNPMFDIEGERYAMVTQFAAALSRGALQTYIADLSAYRFDIIGAFDMMLTGV</sequence>
<dbReference type="HOGENOM" id="CLU_158043_0_0_5"/>
<dbReference type="SUPFAM" id="SSF50118">
    <property type="entry name" value="Cell growth inhibitor/plasmid maintenance toxic component"/>
    <property type="match status" value="1"/>
</dbReference>
<evidence type="ECO:0000313" key="8">
    <source>
        <dbReference type="EMBL" id="AIT07237.1"/>
    </source>
</evidence>
<accession>A0A097EI44</accession>
<dbReference type="eggNOG" id="ENOG5032YCB">
    <property type="taxonomic scope" value="Bacteria"/>
</dbReference>
<protein>
    <recommendedName>
        <fullName evidence="2">Toxin CcdB</fullName>
    </recommendedName>
    <alternativeName>
        <fullName evidence="7">Cytotoxic protein CcdB</fullName>
    </alternativeName>
    <alternativeName>
        <fullName evidence="6">Protein LetD</fullName>
    </alternativeName>
</protein>
<dbReference type="EMBL" id="CP009571">
    <property type="protein sequence ID" value="AIT07237.1"/>
    <property type="molecule type" value="Genomic_DNA"/>
</dbReference>
<reference evidence="8 9" key="1">
    <citation type="submission" date="2014-09" db="EMBL/GenBank/DDBJ databases">
        <title>Using Illumina technology Improving SMRT sequencing Genome Assembly by RASTools.</title>
        <authorList>
            <person name="Zhou Y."/>
            <person name="Ma T."/>
            <person name="Liu T."/>
        </authorList>
    </citation>
    <scope>NUCLEOTIDE SEQUENCE [LARGE SCALE GENOMIC DNA]</scope>
    <source>
        <strain evidence="8 9">ATCC 55669</strain>
    </source>
</reference>
<keyword evidence="9" id="KW-1185">Reference proteome</keyword>
<evidence type="ECO:0000256" key="2">
    <source>
        <dbReference type="ARBA" id="ARBA00015075"/>
    </source>
</evidence>
<dbReference type="InterPro" id="IPR002712">
    <property type="entry name" value="CcdB"/>
</dbReference>
<keyword evidence="5" id="KW-0804">Transcription</keyword>
<proteinExistence type="inferred from homology"/>
<dbReference type="Proteomes" id="UP000033200">
    <property type="component" value="Chromosome"/>
</dbReference>
<comment type="similarity">
    <text evidence="1">Belongs to the CcdB toxin family.</text>
</comment>
<evidence type="ECO:0000256" key="3">
    <source>
        <dbReference type="ARBA" id="ARBA00022491"/>
    </source>
</evidence>
<organism evidence="8 9">
    <name type="scientific">Sphingomonas taxi</name>
    <dbReference type="NCBI Taxonomy" id="1549858"/>
    <lineage>
        <taxon>Bacteria</taxon>
        <taxon>Pseudomonadati</taxon>
        <taxon>Pseudomonadota</taxon>
        <taxon>Alphaproteobacteria</taxon>
        <taxon>Sphingomonadales</taxon>
        <taxon>Sphingomonadaceae</taxon>
        <taxon>Sphingomonas</taxon>
    </lineage>
</organism>
<dbReference type="Pfam" id="PF01845">
    <property type="entry name" value="CcdB"/>
    <property type="match status" value="1"/>
</dbReference>
<evidence type="ECO:0000256" key="1">
    <source>
        <dbReference type="ARBA" id="ARBA00005230"/>
    </source>
</evidence>
<dbReference type="AlphaFoldDB" id="A0A097EI44"/>
<dbReference type="Gene3D" id="2.30.30.110">
    <property type="match status" value="1"/>
</dbReference>